<dbReference type="EMBL" id="BEGY01000069">
    <property type="protein sequence ID" value="GAX81689.1"/>
    <property type="molecule type" value="Genomic_DNA"/>
</dbReference>
<protein>
    <submittedName>
        <fullName evidence="2">Uncharacterized protein</fullName>
    </submittedName>
</protein>
<dbReference type="AlphaFoldDB" id="A0A250XFK1"/>
<organism evidence="2 3">
    <name type="scientific">Chlamydomonas eustigma</name>
    <dbReference type="NCBI Taxonomy" id="1157962"/>
    <lineage>
        <taxon>Eukaryota</taxon>
        <taxon>Viridiplantae</taxon>
        <taxon>Chlorophyta</taxon>
        <taxon>core chlorophytes</taxon>
        <taxon>Chlorophyceae</taxon>
        <taxon>CS clade</taxon>
        <taxon>Chlamydomonadales</taxon>
        <taxon>Chlamydomonadaceae</taxon>
        <taxon>Chlamydomonas</taxon>
    </lineage>
</organism>
<evidence type="ECO:0000256" key="1">
    <source>
        <dbReference type="SAM" id="MobiDB-lite"/>
    </source>
</evidence>
<accession>A0A250XFK1</accession>
<reference evidence="2 3" key="1">
    <citation type="submission" date="2017-08" db="EMBL/GenBank/DDBJ databases">
        <title>Acidophilic green algal genome provides insights into adaptation to an acidic environment.</title>
        <authorList>
            <person name="Hirooka S."/>
            <person name="Hirose Y."/>
            <person name="Kanesaki Y."/>
            <person name="Higuchi S."/>
            <person name="Fujiwara T."/>
            <person name="Onuma R."/>
            <person name="Era A."/>
            <person name="Ohbayashi R."/>
            <person name="Uzuka A."/>
            <person name="Nozaki H."/>
            <person name="Yoshikawa H."/>
            <person name="Miyagishima S.Y."/>
        </authorList>
    </citation>
    <scope>NUCLEOTIDE SEQUENCE [LARGE SCALE GENOMIC DNA]</scope>
    <source>
        <strain evidence="2 3">NIES-2499</strain>
    </source>
</reference>
<gene>
    <name evidence="2" type="ORF">CEUSTIGMA_g9117.t1</name>
</gene>
<feature type="region of interest" description="Disordered" evidence="1">
    <location>
        <begin position="252"/>
        <end position="291"/>
    </location>
</feature>
<name>A0A250XFK1_9CHLO</name>
<dbReference type="Proteomes" id="UP000232323">
    <property type="component" value="Unassembled WGS sequence"/>
</dbReference>
<feature type="region of interest" description="Disordered" evidence="1">
    <location>
        <begin position="358"/>
        <end position="378"/>
    </location>
</feature>
<evidence type="ECO:0000313" key="2">
    <source>
        <dbReference type="EMBL" id="GAX81689.1"/>
    </source>
</evidence>
<evidence type="ECO:0000313" key="3">
    <source>
        <dbReference type="Proteomes" id="UP000232323"/>
    </source>
</evidence>
<sequence length="415" mass="45333">MNVLDFNRSLMQSSVISCKTLALKRQMEIMQRASSFFVGSKIVYNELEIKMQGNSADWLYEEADVIMSHQRPKSEKRFQLNREITCRQAMTLAPFLALTPDSVFVEVGTHCRGRLPLNLSLSCKAKAYISICPDLQQAVNASQLASSLTHSDLLQAPVSFVCSHAHSWHYRGASHILLHNNGERDHVSLDACRTIAAKLSTSPDFKLLLTTAPLPFQPHLVHVGETDLQAPQSFLPPAGDEAVEEASHIQMMSSSADTDNQLGAHSSIKGQDLSSHKHAAQHKSINPQWSSREKLLEGRTNISSLGTLHMYSTSLEAAPVGTLANLYCRSGVCCLPGISVPGIRKSSSPMVDNVVSGNNQPGVAPQSQVRIGRDSSTQQHMPEGVLTEGMPLIMPWLPPLAAFTSSYLDLCAARI</sequence>
<keyword evidence="3" id="KW-1185">Reference proteome</keyword>
<comment type="caution">
    <text evidence="2">The sequence shown here is derived from an EMBL/GenBank/DDBJ whole genome shotgun (WGS) entry which is preliminary data.</text>
</comment>
<feature type="compositionally biased region" description="Polar residues" evidence="1">
    <location>
        <begin position="252"/>
        <end position="273"/>
    </location>
</feature>
<proteinExistence type="predicted"/>